<feature type="domain" description="Reverse transcriptase RNase H-like" evidence="7">
    <location>
        <begin position="89"/>
        <end position="167"/>
    </location>
</feature>
<dbReference type="InterPro" id="IPR043502">
    <property type="entry name" value="DNA/RNA_pol_sf"/>
</dbReference>
<dbReference type="EMBL" id="JASPKY010000173">
    <property type="protein sequence ID" value="KAK9728024.1"/>
    <property type="molecule type" value="Genomic_DNA"/>
</dbReference>
<proteinExistence type="predicted"/>
<evidence type="ECO:0000313" key="9">
    <source>
        <dbReference type="Proteomes" id="UP001458880"/>
    </source>
</evidence>
<comment type="caution">
    <text evidence="8">The sequence shown here is derived from an EMBL/GenBank/DDBJ whole genome shotgun (WGS) entry which is preliminary data.</text>
</comment>
<evidence type="ECO:0000256" key="4">
    <source>
        <dbReference type="ARBA" id="ARBA00022759"/>
    </source>
</evidence>
<evidence type="ECO:0000256" key="6">
    <source>
        <dbReference type="ARBA" id="ARBA00022918"/>
    </source>
</evidence>
<sequence>MWKIRCVRLTAAKIFSVERWIEEFEDNAELMEWNDLHKYIFAKKSLRGLAKLYIQGEAGLNSWRSLKRTLLKEFSTKINSVKLHETLRTRQIKKVYYVSKKTTPAERKYCSYELEVLAIVEALKKFRIYLLGHNFKIITDCNAFQKTMHKKELTTRVARWALLLEEFNYQIEHRSGSRMRHVDALSRYPIMQITEALIPRIRKAQDKDDQIKTIKEILCYKEYDDYFMRTAKQLRKYYATKSTMIIL</sequence>
<organism evidence="8 9">
    <name type="scientific">Popillia japonica</name>
    <name type="common">Japanese beetle</name>
    <dbReference type="NCBI Taxonomy" id="7064"/>
    <lineage>
        <taxon>Eukaryota</taxon>
        <taxon>Metazoa</taxon>
        <taxon>Ecdysozoa</taxon>
        <taxon>Arthropoda</taxon>
        <taxon>Hexapoda</taxon>
        <taxon>Insecta</taxon>
        <taxon>Pterygota</taxon>
        <taxon>Neoptera</taxon>
        <taxon>Endopterygota</taxon>
        <taxon>Coleoptera</taxon>
        <taxon>Polyphaga</taxon>
        <taxon>Scarabaeiformia</taxon>
        <taxon>Scarabaeidae</taxon>
        <taxon>Rutelinae</taxon>
        <taxon>Popillia</taxon>
    </lineage>
</organism>
<keyword evidence="3" id="KW-0540">Nuclease</keyword>
<dbReference type="InterPro" id="IPR041373">
    <property type="entry name" value="RT_RNaseH"/>
</dbReference>
<evidence type="ECO:0000256" key="1">
    <source>
        <dbReference type="ARBA" id="ARBA00022679"/>
    </source>
</evidence>
<name>A0AAW1L4J5_POPJA</name>
<evidence type="ECO:0000256" key="5">
    <source>
        <dbReference type="ARBA" id="ARBA00022801"/>
    </source>
</evidence>
<protein>
    <submittedName>
        <fullName evidence="8">RNase H-like domain found in reverse transcriptase</fullName>
    </submittedName>
</protein>
<dbReference type="SUPFAM" id="SSF56672">
    <property type="entry name" value="DNA/RNA polymerases"/>
    <property type="match status" value="1"/>
</dbReference>
<dbReference type="GO" id="GO:0004519">
    <property type="term" value="F:endonuclease activity"/>
    <property type="evidence" value="ECO:0007669"/>
    <property type="project" value="UniProtKB-KW"/>
</dbReference>
<dbReference type="PANTHER" id="PTHR34072:SF52">
    <property type="entry name" value="RIBONUCLEASE H"/>
    <property type="match status" value="1"/>
</dbReference>
<keyword evidence="2" id="KW-0548">Nucleotidyltransferase</keyword>
<keyword evidence="4" id="KW-0255">Endonuclease</keyword>
<evidence type="ECO:0000313" key="8">
    <source>
        <dbReference type="EMBL" id="KAK9728024.1"/>
    </source>
</evidence>
<dbReference type="Proteomes" id="UP001458880">
    <property type="component" value="Unassembled WGS sequence"/>
</dbReference>
<dbReference type="Pfam" id="PF17917">
    <property type="entry name" value="RT_RNaseH"/>
    <property type="match status" value="1"/>
</dbReference>
<evidence type="ECO:0000259" key="7">
    <source>
        <dbReference type="Pfam" id="PF17917"/>
    </source>
</evidence>
<reference evidence="8 9" key="1">
    <citation type="journal article" date="2024" name="BMC Genomics">
        <title>De novo assembly and annotation of Popillia japonica's genome with initial clues to its potential as an invasive pest.</title>
        <authorList>
            <person name="Cucini C."/>
            <person name="Boschi S."/>
            <person name="Funari R."/>
            <person name="Cardaioli E."/>
            <person name="Iannotti N."/>
            <person name="Marturano G."/>
            <person name="Paoli F."/>
            <person name="Bruttini M."/>
            <person name="Carapelli A."/>
            <person name="Frati F."/>
            <person name="Nardi F."/>
        </authorList>
    </citation>
    <scope>NUCLEOTIDE SEQUENCE [LARGE SCALE GENOMIC DNA]</scope>
    <source>
        <strain evidence="8">DMR45628</strain>
    </source>
</reference>
<dbReference type="GO" id="GO:0016787">
    <property type="term" value="F:hydrolase activity"/>
    <property type="evidence" value="ECO:0007669"/>
    <property type="project" value="UniProtKB-KW"/>
</dbReference>
<dbReference type="AlphaFoldDB" id="A0AAW1L4J5"/>
<keyword evidence="5" id="KW-0378">Hydrolase</keyword>
<dbReference type="PANTHER" id="PTHR34072">
    <property type="entry name" value="ENZYMATIC POLYPROTEIN-RELATED"/>
    <property type="match status" value="1"/>
</dbReference>
<gene>
    <name evidence="8" type="ORF">QE152_g18885</name>
</gene>
<dbReference type="CDD" id="cd09274">
    <property type="entry name" value="RNase_HI_RT_Ty3"/>
    <property type="match status" value="1"/>
</dbReference>
<dbReference type="GO" id="GO:0003964">
    <property type="term" value="F:RNA-directed DNA polymerase activity"/>
    <property type="evidence" value="ECO:0007669"/>
    <property type="project" value="UniProtKB-KW"/>
</dbReference>
<keyword evidence="9" id="KW-1185">Reference proteome</keyword>
<keyword evidence="6 8" id="KW-0695">RNA-directed DNA polymerase</keyword>
<keyword evidence="1" id="KW-0808">Transferase</keyword>
<evidence type="ECO:0000256" key="3">
    <source>
        <dbReference type="ARBA" id="ARBA00022722"/>
    </source>
</evidence>
<evidence type="ECO:0000256" key="2">
    <source>
        <dbReference type="ARBA" id="ARBA00022695"/>
    </source>
</evidence>
<accession>A0AAW1L4J5</accession>